<proteinExistence type="predicted"/>
<dbReference type="Proteomes" id="UP000190626">
    <property type="component" value="Unassembled WGS sequence"/>
</dbReference>
<dbReference type="AlphaFoldDB" id="A0A1V4H670"/>
<accession>A0A1V4H670</accession>
<dbReference type="OrthoDB" id="9812305at2"/>
<gene>
    <name evidence="2" type="ORF">BC351_14300</name>
</gene>
<reference evidence="3" key="1">
    <citation type="submission" date="2016-07" db="EMBL/GenBank/DDBJ databases">
        <authorList>
            <person name="Florea S."/>
            <person name="Webb J.S."/>
            <person name="Jaromczyk J."/>
            <person name="Schardl C.L."/>
        </authorList>
    </citation>
    <scope>NUCLEOTIDE SEQUENCE [LARGE SCALE GENOMIC DNA]</scope>
    <source>
        <strain evidence="3">CY1</strain>
    </source>
</reference>
<feature type="domain" description="ThuA-like" evidence="1">
    <location>
        <begin position="74"/>
        <end position="207"/>
    </location>
</feature>
<name>A0A1V4H670_9BACL</name>
<protein>
    <recommendedName>
        <fullName evidence="1">ThuA-like domain-containing protein</fullName>
    </recommendedName>
</protein>
<sequence length="226" mass="25230">MYKILAVLGDYYHPRELLEKSLMSAVLSAIGDRTSTEVRIIEIKDLIGALDERPDAVVLFKENRLDPEGDSQWMWMTEEISHAIQQYVMRGGGWLAWHSGLASYPANGEYVQMLRGHFLSHPTLHQPVDYEGAGIRFTILDEHYFVSCQEDQTEVYLRSSSVDGSSIAAWRHTFGDGRVSCLTPAHLPDGLEHASVIQLLGEALAWCAGVSNSVSKPIAIKEETQL</sequence>
<dbReference type="STRING" id="1469647.BC351_14300"/>
<dbReference type="InterPro" id="IPR029010">
    <property type="entry name" value="ThuA-like"/>
</dbReference>
<dbReference type="EMBL" id="MBTG01000073">
    <property type="protein sequence ID" value="OPH46654.1"/>
    <property type="molecule type" value="Genomic_DNA"/>
</dbReference>
<dbReference type="SUPFAM" id="SSF52317">
    <property type="entry name" value="Class I glutamine amidotransferase-like"/>
    <property type="match status" value="1"/>
</dbReference>
<dbReference type="InterPro" id="IPR029062">
    <property type="entry name" value="Class_I_gatase-like"/>
</dbReference>
<evidence type="ECO:0000313" key="2">
    <source>
        <dbReference type="EMBL" id="OPH46654.1"/>
    </source>
</evidence>
<evidence type="ECO:0000313" key="3">
    <source>
        <dbReference type="Proteomes" id="UP000190626"/>
    </source>
</evidence>
<comment type="caution">
    <text evidence="2">The sequence shown here is derived from an EMBL/GenBank/DDBJ whole genome shotgun (WGS) entry which is preliminary data.</text>
</comment>
<keyword evidence="3" id="KW-1185">Reference proteome</keyword>
<dbReference type="Pfam" id="PF06283">
    <property type="entry name" value="ThuA"/>
    <property type="match status" value="1"/>
</dbReference>
<organism evidence="2 3">
    <name type="scientific">Paenibacillus ferrarius</name>
    <dbReference type="NCBI Taxonomy" id="1469647"/>
    <lineage>
        <taxon>Bacteria</taxon>
        <taxon>Bacillati</taxon>
        <taxon>Bacillota</taxon>
        <taxon>Bacilli</taxon>
        <taxon>Bacillales</taxon>
        <taxon>Paenibacillaceae</taxon>
        <taxon>Paenibacillus</taxon>
    </lineage>
</organism>
<dbReference type="Gene3D" id="3.40.50.880">
    <property type="match status" value="1"/>
</dbReference>
<evidence type="ECO:0000259" key="1">
    <source>
        <dbReference type="Pfam" id="PF06283"/>
    </source>
</evidence>
<dbReference type="RefSeq" id="WP_079421423.1">
    <property type="nucleotide sequence ID" value="NZ_MBTG01000073.1"/>
</dbReference>